<organism evidence="2 3">
    <name type="scientific">Desulfovibrio psychrotolerans</name>
    <dbReference type="NCBI Taxonomy" id="415242"/>
    <lineage>
        <taxon>Bacteria</taxon>
        <taxon>Pseudomonadati</taxon>
        <taxon>Thermodesulfobacteriota</taxon>
        <taxon>Desulfovibrionia</taxon>
        <taxon>Desulfovibrionales</taxon>
        <taxon>Desulfovibrionaceae</taxon>
        <taxon>Desulfovibrio</taxon>
    </lineage>
</organism>
<dbReference type="Proteomes" id="UP000503820">
    <property type="component" value="Unassembled WGS sequence"/>
</dbReference>
<comment type="caution">
    <text evidence="2">The sequence shown here is derived from an EMBL/GenBank/DDBJ whole genome shotgun (WGS) entry which is preliminary data.</text>
</comment>
<accession>A0A7J0BYG3</accession>
<feature type="region of interest" description="Disordered" evidence="1">
    <location>
        <begin position="1"/>
        <end position="68"/>
    </location>
</feature>
<proteinExistence type="predicted"/>
<protein>
    <submittedName>
        <fullName evidence="2">Uncharacterized protein</fullName>
    </submittedName>
</protein>
<dbReference type="EMBL" id="BLVP01000035">
    <property type="protein sequence ID" value="GFM38212.1"/>
    <property type="molecule type" value="Genomic_DNA"/>
</dbReference>
<evidence type="ECO:0000313" key="3">
    <source>
        <dbReference type="Proteomes" id="UP000503820"/>
    </source>
</evidence>
<name>A0A7J0BYG3_9BACT</name>
<reference evidence="2 3" key="1">
    <citation type="submission" date="2020-05" db="EMBL/GenBank/DDBJ databases">
        <title>Draft genome sequence of Desulfovibrio psychrotolerans JS1T.</title>
        <authorList>
            <person name="Ueno A."/>
            <person name="Tamazawa S."/>
            <person name="Tamamura S."/>
            <person name="Murakami T."/>
            <person name="Kiyama T."/>
            <person name="Inomata H."/>
            <person name="Amano Y."/>
            <person name="Miyakawa K."/>
            <person name="Tamaki H."/>
            <person name="Naganuma T."/>
            <person name="Kaneko K."/>
        </authorList>
    </citation>
    <scope>NUCLEOTIDE SEQUENCE [LARGE SCALE GENOMIC DNA]</scope>
    <source>
        <strain evidence="2 3">JS1</strain>
    </source>
</reference>
<feature type="compositionally biased region" description="Basic and acidic residues" evidence="1">
    <location>
        <begin position="58"/>
        <end position="68"/>
    </location>
</feature>
<sequence>MRVSGGGVAYKTPPCEGRALSFPRGIHGRTVPPAAPPRGAAPARAAQAGKTRSNSQLNRDRNRLLHRE</sequence>
<evidence type="ECO:0000256" key="1">
    <source>
        <dbReference type="SAM" id="MobiDB-lite"/>
    </source>
</evidence>
<keyword evidence="3" id="KW-1185">Reference proteome</keyword>
<feature type="compositionally biased region" description="Low complexity" evidence="1">
    <location>
        <begin position="37"/>
        <end position="49"/>
    </location>
</feature>
<evidence type="ECO:0000313" key="2">
    <source>
        <dbReference type="EMBL" id="GFM38212.1"/>
    </source>
</evidence>
<dbReference type="AlphaFoldDB" id="A0A7J0BYG3"/>
<gene>
    <name evidence="2" type="ORF">DSM19430T_28960</name>
</gene>